<gene>
    <name evidence="3" type="ORF">SAMN04489747_3696</name>
</gene>
<keyword evidence="2" id="KW-0472">Membrane</keyword>
<feature type="compositionally biased region" description="Basic and acidic residues" evidence="1">
    <location>
        <begin position="53"/>
        <end position="65"/>
    </location>
</feature>
<protein>
    <submittedName>
        <fullName evidence="3">Uncharacterized protein</fullName>
    </submittedName>
</protein>
<evidence type="ECO:0000256" key="1">
    <source>
        <dbReference type="SAM" id="MobiDB-lite"/>
    </source>
</evidence>
<feature type="compositionally biased region" description="Pro residues" evidence="1">
    <location>
        <begin position="36"/>
        <end position="50"/>
    </location>
</feature>
<feature type="compositionally biased region" description="Basic and acidic residues" evidence="1">
    <location>
        <begin position="1"/>
        <end position="35"/>
    </location>
</feature>
<sequence>MERPDPDARQPADFDRVFAEMTADWHPETAEDPPHDPAPSPSSPSAPPPRSAWAEDHPLFRHVEEPVAEEQDADPGHFDRPEIAPIRWRELSGVSVVGALLVASTVVVLLLVLVGARFPAVVGYGAVMAFVVGFVLLMTRLRRQGDDEPGGGARL</sequence>
<name>A0A1G7DS78_9ACTN</name>
<proteinExistence type="predicted"/>
<dbReference type="OrthoDB" id="9988901at2"/>
<accession>A0A1G7DS78</accession>
<keyword evidence="2" id="KW-0812">Transmembrane</keyword>
<keyword evidence="2" id="KW-1133">Transmembrane helix</keyword>
<evidence type="ECO:0000313" key="3">
    <source>
        <dbReference type="EMBL" id="SDE54394.1"/>
    </source>
</evidence>
<feature type="transmembrane region" description="Helical" evidence="2">
    <location>
        <begin position="121"/>
        <end position="139"/>
    </location>
</feature>
<dbReference type="RefSeq" id="WP_090595534.1">
    <property type="nucleotide sequence ID" value="NZ_LT629688.1"/>
</dbReference>
<dbReference type="STRING" id="675864.SAMN04489747_3696"/>
<reference evidence="3 4" key="1">
    <citation type="submission" date="2016-10" db="EMBL/GenBank/DDBJ databases">
        <authorList>
            <person name="de Groot N.N."/>
        </authorList>
    </citation>
    <scope>NUCLEOTIDE SEQUENCE [LARGE SCALE GENOMIC DNA]</scope>
    <source>
        <strain evidence="3 4">MON 2.2</strain>
    </source>
</reference>
<keyword evidence="4" id="KW-1185">Reference proteome</keyword>
<evidence type="ECO:0000313" key="4">
    <source>
        <dbReference type="Proteomes" id="UP000198546"/>
    </source>
</evidence>
<evidence type="ECO:0000256" key="2">
    <source>
        <dbReference type="SAM" id="Phobius"/>
    </source>
</evidence>
<dbReference type="Proteomes" id="UP000198546">
    <property type="component" value="Chromosome i"/>
</dbReference>
<dbReference type="AlphaFoldDB" id="A0A1G7DS78"/>
<dbReference type="EMBL" id="LT629688">
    <property type="protein sequence ID" value="SDE54394.1"/>
    <property type="molecule type" value="Genomic_DNA"/>
</dbReference>
<organism evidence="3 4">
    <name type="scientific">Auraticoccus monumenti</name>
    <dbReference type="NCBI Taxonomy" id="675864"/>
    <lineage>
        <taxon>Bacteria</taxon>
        <taxon>Bacillati</taxon>
        <taxon>Actinomycetota</taxon>
        <taxon>Actinomycetes</taxon>
        <taxon>Propionibacteriales</taxon>
        <taxon>Propionibacteriaceae</taxon>
        <taxon>Auraticoccus</taxon>
    </lineage>
</organism>
<feature type="region of interest" description="Disordered" evidence="1">
    <location>
        <begin position="1"/>
        <end position="80"/>
    </location>
</feature>
<feature type="transmembrane region" description="Helical" evidence="2">
    <location>
        <begin position="94"/>
        <end position="115"/>
    </location>
</feature>